<keyword evidence="1" id="KW-0472">Membrane</keyword>
<name>A0A381RJU8_9ZZZZ</name>
<accession>A0A381RJU8</accession>
<organism evidence="2">
    <name type="scientific">marine metagenome</name>
    <dbReference type="NCBI Taxonomy" id="408172"/>
    <lineage>
        <taxon>unclassified sequences</taxon>
        <taxon>metagenomes</taxon>
        <taxon>ecological metagenomes</taxon>
    </lineage>
</organism>
<sequence length="240" mass="25192">MVTMAGWAFWLASVGACLVVAAPVLYRVGVVPLGPALLAVPLGILFALVALSLSTTVLLTGRPTPGGRVRVVAMVPVAALTGFVPLLIVLPGIRAPAIHDITTDTSTPPQFDAIVPLRSGAPNSLEYDAESAGVQREAYPGLRTLVVAESPERTVALSQDAALELGWDVVAVDPVAGRLEASDTTFWFGFTDDIVVRVRRVSDGSEVDLRSTSRVGVGDLGANAARIRAFLDRLSKAVER</sequence>
<keyword evidence="1" id="KW-1133">Transmembrane helix</keyword>
<gene>
    <name evidence="2" type="ORF">METZ01_LOCUS44082</name>
</gene>
<dbReference type="AlphaFoldDB" id="A0A381RJU8"/>
<proteinExistence type="predicted"/>
<dbReference type="Pfam" id="PF07386">
    <property type="entry name" value="DUF1499"/>
    <property type="match status" value="1"/>
</dbReference>
<protein>
    <recommendedName>
        <fullName evidence="3">DUF1499 domain-containing protein</fullName>
    </recommendedName>
</protein>
<keyword evidence="1" id="KW-0812">Transmembrane</keyword>
<evidence type="ECO:0008006" key="3">
    <source>
        <dbReference type="Google" id="ProtNLM"/>
    </source>
</evidence>
<dbReference type="EMBL" id="UINC01001958">
    <property type="protein sequence ID" value="SUZ91228.1"/>
    <property type="molecule type" value="Genomic_DNA"/>
</dbReference>
<evidence type="ECO:0000313" key="2">
    <source>
        <dbReference type="EMBL" id="SUZ91228.1"/>
    </source>
</evidence>
<reference evidence="2" key="1">
    <citation type="submission" date="2018-05" db="EMBL/GenBank/DDBJ databases">
        <authorList>
            <person name="Lanie J.A."/>
            <person name="Ng W.-L."/>
            <person name="Kazmierczak K.M."/>
            <person name="Andrzejewski T.M."/>
            <person name="Davidsen T.M."/>
            <person name="Wayne K.J."/>
            <person name="Tettelin H."/>
            <person name="Glass J.I."/>
            <person name="Rusch D."/>
            <person name="Podicherti R."/>
            <person name="Tsui H.-C.T."/>
            <person name="Winkler M.E."/>
        </authorList>
    </citation>
    <scope>NUCLEOTIDE SEQUENCE</scope>
</reference>
<evidence type="ECO:0000256" key="1">
    <source>
        <dbReference type="SAM" id="Phobius"/>
    </source>
</evidence>
<feature type="transmembrane region" description="Helical" evidence="1">
    <location>
        <begin position="37"/>
        <end position="59"/>
    </location>
</feature>
<feature type="transmembrane region" description="Helical" evidence="1">
    <location>
        <begin position="71"/>
        <end position="93"/>
    </location>
</feature>
<dbReference type="InterPro" id="IPR010865">
    <property type="entry name" value="DUF1499"/>
</dbReference>